<dbReference type="AlphaFoldDB" id="A0A482W0J1"/>
<feature type="domain" description="G-protein coupled receptors family 2 profile 1" evidence="8">
    <location>
        <begin position="17"/>
        <end position="98"/>
    </location>
</feature>
<reference evidence="9 10" key="1">
    <citation type="submission" date="2017-03" db="EMBL/GenBank/DDBJ databases">
        <title>Genome of the blue death feigning beetle - Asbolus verrucosus.</title>
        <authorList>
            <person name="Rider S.D."/>
        </authorList>
    </citation>
    <scope>NUCLEOTIDE SEQUENCE [LARGE SCALE GENOMIC DNA]</scope>
    <source>
        <strain evidence="9">Butters</strain>
        <tissue evidence="9">Head and leg muscle</tissue>
    </source>
</reference>
<protein>
    <submittedName>
        <fullName evidence="9">Parathyroid hormone/parathyroid hormone-related peptide receptor-like</fullName>
    </submittedName>
</protein>
<dbReference type="Proteomes" id="UP000292052">
    <property type="component" value="Unassembled WGS sequence"/>
</dbReference>
<comment type="caution">
    <text evidence="9">The sequence shown here is derived from an EMBL/GenBank/DDBJ whole genome shotgun (WGS) entry which is preliminary data.</text>
</comment>
<dbReference type="GO" id="GO:0017046">
    <property type="term" value="F:peptide hormone binding"/>
    <property type="evidence" value="ECO:0007669"/>
    <property type="project" value="TreeGrafter"/>
</dbReference>
<evidence type="ECO:0000256" key="7">
    <source>
        <dbReference type="SAM" id="Phobius"/>
    </source>
</evidence>
<dbReference type="Gene3D" id="4.10.1240.10">
    <property type="entry name" value="GPCR, family 2, extracellular hormone receptor domain"/>
    <property type="match status" value="1"/>
</dbReference>
<dbReference type="OrthoDB" id="16753at2759"/>
<dbReference type="EMBL" id="QDEB01045293">
    <property type="protein sequence ID" value="RZC38229.1"/>
    <property type="molecule type" value="Genomic_DNA"/>
</dbReference>
<dbReference type="InterPro" id="IPR001879">
    <property type="entry name" value="GPCR_2_extracellular_dom"/>
</dbReference>
<organism evidence="9 10">
    <name type="scientific">Asbolus verrucosus</name>
    <name type="common">Desert ironclad beetle</name>
    <dbReference type="NCBI Taxonomy" id="1661398"/>
    <lineage>
        <taxon>Eukaryota</taxon>
        <taxon>Metazoa</taxon>
        <taxon>Ecdysozoa</taxon>
        <taxon>Arthropoda</taxon>
        <taxon>Hexapoda</taxon>
        <taxon>Insecta</taxon>
        <taxon>Pterygota</taxon>
        <taxon>Neoptera</taxon>
        <taxon>Endopterygota</taxon>
        <taxon>Coleoptera</taxon>
        <taxon>Polyphaga</taxon>
        <taxon>Cucujiformia</taxon>
        <taxon>Tenebrionidae</taxon>
        <taxon>Pimeliinae</taxon>
        <taxon>Asbolus</taxon>
    </lineage>
</organism>
<dbReference type="PANTHER" id="PTHR45620:SF1">
    <property type="entry name" value="G-PROTEIN COUPLED RECEPTORS FAMILY 2 PROFILE 2 DOMAIN-CONTAINING PROTEIN"/>
    <property type="match status" value="1"/>
</dbReference>
<sequence>MNYSSEINEILDKARSNCNNTFYPEIIGGKLCELVFDGFMCWPQTPAGILANQSCSNKYVNGAKKGFATKQCDENGQWLIPDGFTKHWTNYSACGNFTFIKQSLDDKNIYIKWVPIIKNITQFGYILSTIFLITALFVFIHIKRLHCARNKLHGHLFVSFVVRALMSLIKDGLFVKGIALAHDVVYVNGEPQFIKENYSTNENNYCWTQKSSTYIALLIEVPIGLIVICRCSESLIHFLLAYLFTQRKIKLLRFYGYFLIKHSSPFKAFSEVQMEIVRKYNSFKDRNTKEFKRRTRTISHTQQIPLNEEMQEIPQNFGNKEQLLMNKTSDYF</sequence>
<accession>A0A482W0J1</accession>
<dbReference type="STRING" id="1661398.A0A482W0J1"/>
<comment type="subcellular location">
    <subcellularLocation>
        <location evidence="1">Cell membrane</location>
        <topology evidence="1">Multi-pass membrane protein</topology>
    </subcellularLocation>
</comment>
<dbReference type="SMART" id="SM00008">
    <property type="entry name" value="HormR"/>
    <property type="match status" value="1"/>
</dbReference>
<dbReference type="SUPFAM" id="SSF111418">
    <property type="entry name" value="Hormone receptor domain"/>
    <property type="match status" value="1"/>
</dbReference>
<dbReference type="Pfam" id="PF00002">
    <property type="entry name" value="7tm_2"/>
    <property type="match status" value="1"/>
</dbReference>
<dbReference type="PROSITE" id="PS50227">
    <property type="entry name" value="G_PROTEIN_RECEP_F2_3"/>
    <property type="match status" value="1"/>
</dbReference>
<dbReference type="Gene3D" id="1.20.1070.10">
    <property type="entry name" value="Rhodopsin 7-helix transmembrane proteins"/>
    <property type="match status" value="1"/>
</dbReference>
<proteinExistence type="inferred from homology"/>
<dbReference type="Pfam" id="PF02793">
    <property type="entry name" value="HRM"/>
    <property type="match status" value="1"/>
</dbReference>
<name>A0A482W0J1_ASBVE</name>
<gene>
    <name evidence="9" type="ORF">BDFB_012359</name>
</gene>
<keyword evidence="10" id="KW-1185">Reference proteome</keyword>
<evidence type="ECO:0000313" key="9">
    <source>
        <dbReference type="EMBL" id="RZC38229.1"/>
    </source>
</evidence>
<dbReference type="InterPro" id="IPR050332">
    <property type="entry name" value="GPCR_2"/>
</dbReference>
<dbReference type="PRINTS" id="PR00249">
    <property type="entry name" value="GPCRSECRETIN"/>
</dbReference>
<evidence type="ECO:0000259" key="8">
    <source>
        <dbReference type="PROSITE" id="PS50227"/>
    </source>
</evidence>
<dbReference type="GO" id="GO:0005886">
    <property type="term" value="C:plasma membrane"/>
    <property type="evidence" value="ECO:0007669"/>
    <property type="project" value="UniProtKB-SubCell"/>
</dbReference>
<evidence type="ECO:0000256" key="5">
    <source>
        <dbReference type="ARBA" id="ARBA00022989"/>
    </source>
</evidence>
<keyword evidence="3" id="KW-1003">Cell membrane</keyword>
<evidence type="ECO:0000313" key="10">
    <source>
        <dbReference type="Proteomes" id="UP000292052"/>
    </source>
</evidence>
<dbReference type="InterPro" id="IPR036445">
    <property type="entry name" value="GPCR_2_extracell_dom_sf"/>
</dbReference>
<dbReference type="GO" id="GO:0007188">
    <property type="term" value="P:adenylate cyclase-modulating G protein-coupled receptor signaling pathway"/>
    <property type="evidence" value="ECO:0007669"/>
    <property type="project" value="TreeGrafter"/>
</dbReference>
<keyword evidence="4 7" id="KW-0812">Transmembrane</keyword>
<evidence type="ECO:0000256" key="3">
    <source>
        <dbReference type="ARBA" id="ARBA00022475"/>
    </source>
</evidence>
<evidence type="ECO:0000256" key="1">
    <source>
        <dbReference type="ARBA" id="ARBA00004651"/>
    </source>
</evidence>
<keyword evidence="6 7" id="KW-0472">Membrane</keyword>
<dbReference type="InterPro" id="IPR000832">
    <property type="entry name" value="GPCR_2_secretin-like"/>
</dbReference>
<dbReference type="PANTHER" id="PTHR45620">
    <property type="entry name" value="PDF RECEPTOR-LIKE PROTEIN-RELATED"/>
    <property type="match status" value="1"/>
</dbReference>
<evidence type="ECO:0000256" key="4">
    <source>
        <dbReference type="ARBA" id="ARBA00022692"/>
    </source>
</evidence>
<feature type="transmembrane region" description="Helical" evidence="7">
    <location>
        <begin position="123"/>
        <end position="140"/>
    </location>
</feature>
<keyword evidence="5 7" id="KW-1133">Transmembrane helix</keyword>
<evidence type="ECO:0000256" key="6">
    <source>
        <dbReference type="ARBA" id="ARBA00023136"/>
    </source>
</evidence>
<keyword evidence="9" id="KW-0675">Receptor</keyword>
<evidence type="ECO:0000256" key="2">
    <source>
        <dbReference type="ARBA" id="ARBA00005314"/>
    </source>
</evidence>
<comment type="similarity">
    <text evidence="2">Belongs to the G-protein coupled receptor 2 family.</text>
</comment>
<dbReference type="GO" id="GO:0008528">
    <property type="term" value="F:G protein-coupled peptide receptor activity"/>
    <property type="evidence" value="ECO:0007669"/>
    <property type="project" value="TreeGrafter"/>
</dbReference>